<reference evidence="2" key="2">
    <citation type="submission" date="2019-10" db="EMBL/GenBank/DDBJ databases">
        <title>A de novo genome assembly of a pear dwarfing rootstock.</title>
        <authorList>
            <person name="Wang F."/>
            <person name="Wang J."/>
            <person name="Li S."/>
            <person name="Zhang Y."/>
            <person name="Fang M."/>
            <person name="Ma L."/>
            <person name="Zhao Y."/>
            <person name="Jiang S."/>
        </authorList>
    </citation>
    <scope>NUCLEOTIDE SEQUENCE [LARGE SCALE GENOMIC DNA]</scope>
</reference>
<reference evidence="1 2" key="3">
    <citation type="submission" date="2019-11" db="EMBL/GenBank/DDBJ databases">
        <title>A de novo genome assembly of a pear dwarfing rootstock.</title>
        <authorList>
            <person name="Wang F."/>
            <person name="Wang J."/>
            <person name="Li S."/>
            <person name="Zhang Y."/>
            <person name="Fang M."/>
            <person name="Ma L."/>
            <person name="Zhao Y."/>
            <person name="Jiang S."/>
        </authorList>
    </citation>
    <scope>NUCLEOTIDE SEQUENCE [LARGE SCALE GENOMIC DNA]</scope>
    <source>
        <strain evidence="1">S2</strain>
        <tissue evidence="1">Leaf</tissue>
    </source>
</reference>
<reference evidence="1 2" key="1">
    <citation type="submission" date="2019-09" db="EMBL/GenBank/DDBJ databases">
        <authorList>
            <person name="Ou C."/>
        </authorList>
    </citation>
    <scope>NUCLEOTIDE SEQUENCE [LARGE SCALE GENOMIC DNA]</scope>
    <source>
        <strain evidence="1">S2</strain>
        <tissue evidence="1">Leaf</tissue>
    </source>
</reference>
<dbReference type="AlphaFoldDB" id="A0A5N5HEM4"/>
<evidence type="ECO:0000313" key="2">
    <source>
        <dbReference type="Proteomes" id="UP000327157"/>
    </source>
</evidence>
<dbReference type="Proteomes" id="UP000327157">
    <property type="component" value="Chromosome 16"/>
</dbReference>
<sequence length="277" mass="31985">MILDTQASLNNLVQQVEQILDQWKEHEEDEFPSQQIASPQDSKECCVIQTLQGATNYDYMQEDTRIEEPPGEDYSPMEELANLEIPPESAPSYVYTPHIQYPEAAKQPTKLHEGIETDMFEGVIHTNSKSDPTHDQHLTSLPDFYTRQIAKDKIIFAAVTDSEPTQPIKLKEIQDGSYHQDKFYVGMKKEFNGSPILLQEIQPVQKLWALNTRLHLELIRSNLNYFWIHTCIHSSQIQKEHKMRSRDTHSGDAEKPSMLMDPFHSFTLSLSHTSFQI</sequence>
<evidence type="ECO:0000313" key="1">
    <source>
        <dbReference type="EMBL" id="KAB2626315.1"/>
    </source>
</evidence>
<keyword evidence="2" id="KW-1185">Reference proteome</keyword>
<organism evidence="1 2">
    <name type="scientific">Pyrus ussuriensis x Pyrus communis</name>
    <dbReference type="NCBI Taxonomy" id="2448454"/>
    <lineage>
        <taxon>Eukaryota</taxon>
        <taxon>Viridiplantae</taxon>
        <taxon>Streptophyta</taxon>
        <taxon>Embryophyta</taxon>
        <taxon>Tracheophyta</taxon>
        <taxon>Spermatophyta</taxon>
        <taxon>Magnoliopsida</taxon>
        <taxon>eudicotyledons</taxon>
        <taxon>Gunneridae</taxon>
        <taxon>Pentapetalae</taxon>
        <taxon>rosids</taxon>
        <taxon>fabids</taxon>
        <taxon>Rosales</taxon>
        <taxon>Rosaceae</taxon>
        <taxon>Amygdaloideae</taxon>
        <taxon>Maleae</taxon>
        <taxon>Pyrus</taxon>
    </lineage>
</organism>
<name>A0A5N5HEM4_9ROSA</name>
<gene>
    <name evidence="1" type="ORF">D8674_017975</name>
</gene>
<proteinExistence type="predicted"/>
<protein>
    <submittedName>
        <fullName evidence="1">Uncharacterized protein</fullName>
    </submittedName>
</protein>
<comment type="caution">
    <text evidence="1">The sequence shown here is derived from an EMBL/GenBank/DDBJ whole genome shotgun (WGS) entry which is preliminary data.</text>
</comment>
<dbReference type="EMBL" id="SMOL01000160">
    <property type="protein sequence ID" value="KAB2626315.1"/>
    <property type="molecule type" value="Genomic_DNA"/>
</dbReference>
<accession>A0A5N5HEM4</accession>